<feature type="region of interest" description="Disordered" evidence="3">
    <location>
        <begin position="1048"/>
        <end position="1069"/>
    </location>
</feature>
<feature type="region of interest" description="Disordered" evidence="3">
    <location>
        <begin position="1090"/>
        <end position="1111"/>
    </location>
</feature>
<feature type="compositionally biased region" description="Low complexity" evidence="3">
    <location>
        <begin position="1872"/>
        <end position="1883"/>
    </location>
</feature>
<feature type="region of interest" description="Disordered" evidence="3">
    <location>
        <begin position="1299"/>
        <end position="1327"/>
    </location>
</feature>
<feature type="compositionally biased region" description="Polar residues" evidence="3">
    <location>
        <begin position="276"/>
        <end position="289"/>
    </location>
</feature>
<feature type="compositionally biased region" description="Low complexity" evidence="3">
    <location>
        <begin position="1814"/>
        <end position="1828"/>
    </location>
</feature>
<sequence>MQQAYNEGFQSSGHQRGMTEEITKTKSVAAHSPGSDCNSNHTSNIVVAADKNGETTASYISNASSQDVDFIQDNSDYQWFLDYGYRDGSSAAHHPASVLSSLATSYACDDLSYYEDMARNLDANLAEVDMEDFRTEDIHSILTTLPAMCCGELQASSMRELSEREGEMFASVSGSMMAKFDFDSSISPHTSSQGGDSAGSTDTMSICKSELLFSPVKECPLPSTNFSVDSLDCDLLTEHDIMLTCQANKDNYTIAFEGSMTLYSEDSDYHEAGESEATTSGSNNWSSTRFVHPAGGRAGGGSRPLDTSMARSDSVYTTWSKLKKRSSEVQLTRHPSGNNNTTCPEGTTIASFQPVDATALKSQSMPNLSRQRRRCLLASMSSKLSSAMSSSMESEPRNHVAGVRGCVKLYDVQHNSSSLLSAHSETNSSVDGASSCSGGGRKQHNFSLVKLFMKQKSVSNEGMCYAMDQSSASECWPASNNSQSEGESDSYNQDSMRQRTCPVISNAAPPSILNGARGFHGGREQENGACGCLNDCRCELHDTGNACDNGNKMRADYGSENGNDQKTTLADTLDGATNNWIRADDAPTDYSTCCFEDSLVEPCRKEDSYIHREHELIEEEDERESDRSESVEQLSESVSKIEESTLDLGANSCVSDQQEDQCSNSSQNNTYKLLKPKCSNSISKNITMFNVNNNNSIEREDIQILGRLRQDKGQCQGTQTKRLSNFAGSTPSVSGESISNCSSSEETEPTRLQNLSPTRRKACVSPASIATTKNTATQVPVHLMHRSIQTSGYADVNTLKSAPFKLLESPNGTSLVKIILPSGHGLPGDGKLGEDAKKPVYVFYPNYTLPDLAFLKDKRKDLDVAKVFLMPQKFSPPHSQEQAHARAGNKKAQNPGKTRRPFSCNDVEALRKKGFAHIRDWDSLTFLLPREYRQILAEVPEIVHHLKGKNEDSLRPLFCVSPPLRQCKATRPVSCDCASLVVTTAEAKHLPTTANTVTNVSSSSSTATQPSSGYRGSSTILTDSSSNHNPSNYNPLFVYRYDSVSSESSLMMNQQKPAGPHVPAPPLPKRSISLPTGGDTKGVPAPVKHGETCHNPPTPPRPPLPRGILRKSLENNNPAMHYNCKAHKNSANSKRYSMFELGNGTEACKTVLAQNKRRSLQDADFAEYTVPQRKIIGSCKVAEEAVRRRIQPEKDVDEMEDEDYDDEGVDAGTDSSLEEGHLGYQVRPPTPPIPKTPEVEDRCCFKQEPDEQYVDQEVLQLEEFLQMSGLSVVCSGESIKEWSEADMLKVRQQVSKFLSAKQKEEASPQEYDGKPGKTPNNTPEHHSACDCCTGVRSAGKKTVSFAEKVCVHVRETGTPTEAAADRTLLYTPPNSPNVSTNTAAHRAAYQCKLNPPLADMPIREEGETSPDGYASPPTEGLRVAVVPNVSVAQRPIPVDLAQKRALVTAVSDAVEQMICHFSAAENQNHCSMLGDSSHTPACAQLALSKLCPALYAVLSDGLRPTLDTAFGSIQNSVWQVVEASAQQGPMTKALNDLVVRLNGEDVLTEGLMKFNAFVFGLLKGLAAAGQHGGGSVTALTDQLLASLQPLSLLPFKLDLLFEVRQLHHSLRRMGSLPQPDITSQQSRLTIPTAQLHRVTVPLCQTCWIPRVHTRLGRVRTSRGQDLVSTMLVQGRVGSRWSQTSPALSRSGGVGFNSAQNSSRRSIGLEPRIQRKNTQTAWKTNLKGAVGRRRQASSSSNNSTSDDYVENITRDEAASTLPATETESQPSKSNDTAEFDAEKKQAPMSGGGKFRRLQMKWEMLSGKEASTNEKTSPGGSTSPGQSSDSAAGSTNTSVNSGSRSKIPRLVTSPIRASGIPVLSPQQSNRTKKTATTPPTPTSSSQLRRPSNISAKFKTNSKENSDGRDSAAKTGKPTGANVTPVVKRQPSAATRCSRVDQLHSEEQGSGSRGHVARPSSLPYRPATTTHGSKGGQPASKAEVQRRAASSSLNRQRHADSQAGQRYVQTLCHRLPSDSGHLSFNEGERLRLVLDVDEKWLLCCRGDQKGLVPRTAVIAVQDNASRF</sequence>
<dbReference type="PANTHER" id="PTHR15591:SF13">
    <property type="entry name" value="RUN DOMAIN-CONTAINING PROTEIN"/>
    <property type="match status" value="1"/>
</dbReference>
<feature type="compositionally biased region" description="Polar residues" evidence="3">
    <location>
        <begin position="475"/>
        <end position="495"/>
    </location>
</feature>
<feature type="compositionally biased region" description="Polar residues" evidence="3">
    <location>
        <begin position="1760"/>
        <end position="1775"/>
    </location>
</feature>
<gene>
    <name evidence="5" type="ORF">ANN_01931</name>
</gene>
<keyword evidence="6" id="KW-1185">Reference proteome</keyword>
<feature type="compositionally biased region" description="Low complexity" evidence="3">
    <location>
        <begin position="732"/>
        <end position="744"/>
    </location>
</feature>
<feature type="compositionally biased region" description="Polar residues" evidence="3">
    <location>
        <begin position="1884"/>
        <end position="1896"/>
    </location>
</feature>
<name>A0ABQ8TUY9_PERAM</name>
<evidence type="ECO:0000259" key="4">
    <source>
        <dbReference type="PROSITE" id="PS50002"/>
    </source>
</evidence>
<evidence type="ECO:0000313" key="5">
    <source>
        <dbReference type="EMBL" id="KAJ4450504.1"/>
    </source>
</evidence>
<feature type="compositionally biased region" description="Basic and acidic residues" evidence="3">
    <location>
        <begin position="1301"/>
        <end position="1315"/>
    </location>
</feature>
<dbReference type="Gene3D" id="1.20.58.900">
    <property type="match status" value="2"/>
</dbReference>
<evidence type="ECO:0000256" key="2">
    <source>
        <dbReference type="PROSITE-ProRule" id="PRU00192"/>
    </source>
</evidence>
<keyword evidence="1 2" id="KW-0728">SH3 domain</keyword>
<evidence type="ECO:0000256" key="3">
    <source>
        <dbReference type="SAM" id="MobiDB-lite"/>
    </source>
</evidence>
<feature type="compositionally biased region" description="Acidic residues" evidence="3">
    <location>
        <begin position="1195"/>
        <end position="1209"/>
    </location>
</feature>
<evidence type="ECO:0000256" key="1">
    <source>
        <dbReference type="ARBA" id="ARBA00022443"/>
    </source>
</evidence>
<feature type="compositionally biased region" description="Low complexity" evidence="3">
    <location>
        <begin position="996"/>
        <end position="1012"/>
    </location>
</feature>
<feature type="compositionally biased region" description="Polar residues" evidence="3">
    <location>
        <begin position="1014"/>
        <end position="1023"/>
    </location>
</feature>
<feature type="region of interest" description="Disordered" evidence="3">
    <location>
        <begin position="475"/>
        <end position="496"/>
    </location>
</feature>
<evidence type="ECO:0000313" key="6">
    <source>
        <dbReference type="Proteomes" id="UP001148838"/>
    </source>
</evidence>
<feature type="compositionally biased region" description="Basic and acidic residues" evidence="3">
    <location>
        <begin position="1898"/>
        <end position="1909"/>
    </location>
</feature>
<protein>
    <recommendedName>
        <fullName evidence="4">SH3 domain-containing protein</fullName>
    </recommendedName>
</protein>
<dbReference type="CDD" id="cd17685">
    <property type="entry name" value="RUN_RUSC"/>
    <property type="match status" value="1"/>
</dbReference>
<feature type="region of interest" description="Disordered" evidence="3">
    <location>
        <begin position="326"/>
        <end position="345"/>
    </location>
</feature>
<feature type="region of interest" description="Disordered" evidence="3">
    <location>
        <begin position="1192"/>
        <end position="1235"/>
    </location>
</feature>
<dbReference type="Proteomes" id="UP001148838">
    <property type="component" value="Unassembled WGS sequence"/>
</dbReference>
<feature type="compositionally biased region" description="Polar residues" evidence="3">
    <location>
        <begin position="328"/>
        <end position="345"/>
    </location>
</feature>
<feature type="region of interest" description="Disordered" evidence="3">
    <location>
        <begin position="996"/>
        <end position="1029"/>
    </location>
</feature>
<dbReference type="SUPFAM" id="SSF50044">
    <property type="entry name" value="SH3-domain"/>
    <property type="match status" value="1"/>
</dbReference>
<dbReference type="Gene3D" id="2.30.30.40">
    <property type="entry name" value="SH3 Domains"/>
    <property type="match status" value="1"/>
</dbReference>
<dbReference type="InterPro" id="IPR001452">
    <property type="entry name" value="SH3_domain"/>
</dbReference>
<dbReference type="EMBL" id="JAJSOF020000003">
    <property type="protein sequence ID" value="KAJ4450504.1"/>
    <property type="molecule type" value="Genomic_DNA"/>
</dbReference>
<feature type="region of interest" description="Disordered" evidence="3">
    <location>
        <begin position="420"/>
        <end position="440"/>
    </location>
</feature>
<organism evidence="5 6">
    <name type="scientific">Periplaneta americana</name>
    <name type="common">American cockroach</name>
    <name type="synonym">Blatta americana</name>
    <dbReference type="NCBI Taxonomy" id="6978"/>
    <lineage>
        <taxon>Eukaryota</taxon>
        <taxon>Metazoa</taxon>
        <taxon>Ecdysozoa</taxon>
        <taxon>Arthropoda</taxon>
        <taxon>Hexapoda</taxon>
        <taxon>Insecta</taxon>
        <taxon>Pterygota</taxon>
        <taxon>Neoptera</taxon>
        <taxon>Polyneoptera</taxon>
        <taxon>Dictyoptera</taxon>
        <taxon>Blattodea</taxon>
        <taxon>Blattoidea</taxon>
        <taxon>Blattidae</taxon>
        <taxon>Blattinae</taxon>
        <taxon>Periplaneta</taxon>
    </lineage>
</organism>
<feature type="compositionally biased region" description="Pro residues" evidence="3">
    <location>
        <begin position="1096"/>
        <end position="1105"/>
    </location>
</feature>
<feature type="region of interest" description="Disordered" evidence="3">
    <location>
        <begin position="268"/>
        <end position="310"/>
    </location>
</feature>
<dbReference type="InterPro" id="IPR036028">
    <property type="entry name" value="SH3-like_dom_sf"/>
</dbReference>
<comment type="caution">
    <text evidence="5">The sequence shown here is derived from an EMBL/GenBank/DDBJ whole genome shotgun (WGS) entry which is preliminary data.</text>
</comment>
<feature type="region of interest" description="Disordered" evidence="3">
    <location>
        <begin position="874"/>
        <end position="901"/>
    </location>
</feature>
<dbReference type="PANTHER" id="PTHR15591">
    <property type="entry name" value="RUN AND SH3 DOMAIN CONTAINING"/>
    <property type="match status" value="1"/>
</dbReference>
<feature type="region of interest" description="Disordered" evidence="3">
    <location>
        <begin position="616"/>
        <end position="639"/>
    </location>
</feature>
<feature type="domain" description="SH3" evidence="4">
    <location>
        <begin position="2000"/>
        <end position="2059"/>
    </location>
</feature>
<feature type="compositionally biased region" description="Basic and acidic residues" evidence="3">
    <location>
        <begin position="1935"/>
        <end position="1944"/>
    </location>
</feature>
<feature type="compositionally biased region" description="Polar residues" evidence="3">
    <location>
        <begin position="1829"/>
        <end position="1842"/>
    </location>
</feature>
<dbReference type="InterPro" id="IPR037213">
    <property type="entry name" value="Run_dom_sf"/>
</dbReference>
<dbReference type="SMART" id="SM00326">
    <property type="entry name" value="SH3"/>
    <property type="match status" value="1"/>
</dbReference>
<feature type="region of interest" description="Disordered" evidence="3">
    <location>
        <begin position="724"/>
        <end position="758"/>
    </location>
</feature>
<accession>A0ABQ8TUY9</accession>
<feature type="region of interest" description="Disordered" evidence="3">
    <location>
        <begin position="1678"/>
        <end position="2002"/>
    </location>
</feature>
<dbReference type="CDD" id="cd11810">
    <property type="entry name" value="SH3_RUSC1_like"/>
    <property type="match status" value="1"/>
</dbReference>
<dbReference type="InterPro" id="IPR047343">
    <property type="entry name" value="RUSC1_2"/>
</dbReference>
<reference evidence="5 6" key="1">
    <citation type="journal article" date="2022" name="Allergy">
        <title>Genome assembly and annotation of Periplaneta americana reveal a comprehensive cockroach allergen profile.</title>
        <authorList>
            <person name="Wang L."/>
            <person name="Xiong Q."/>
            <person name="Saelim N."/>
            <person name="Wang L."/>
            <person name="Nong W."/>
            <person name="Wan A.T."/>
            <person name="Shi M."/>
            <person name="Liu X."/>
            <person name="Cao Q."/>
            <person name="Hui J.H.L."/>
            <person name="Sookrung N."/>
            <person name="Leung T.F."/>
            <person name="Tungtrongchitr A."/>
            <person name="Tsui S.K.W."/>
        </authorList>
    </citation>
    <scope>NUCLEOTIDE SEQUENCE [LARGE SCALE GENOMIC DNA]</scope>
    <source>
        <strain evidence="5">PWHHKU_190912</strain>
    </source>
</reference>
<proteinExistence type="predicted"/>
<feature type="compositionally biased region" description="Polar residues" evidence="3">
    <location>
        <begin position="420"/>
        <end position="436"/>
    </location>
</feature>
<dbReference type="PROSITE" id="PS50002">
    <property type="entry name" value="SH3"/>
    <property type="match status" value="1"/>
</dbReference>